<evidence type="ECO:0000313" key="3">
    <source>
        <dbReference type="Proteomes" id="UP000542111"/>
    </source>
</evidence>
<sequence length="155" mass="16113">MKPKEGGNLAGLVEAEKNIAGAKVAGAGKIKVEVGAIPDANEVRAGQGLSSLGYDVTHLATASSKGVQGQRTADLKVDGLGAIDVYTPQNLSPSNIVKNIEKKSNQAGGVFVQADLSSEDMSSIAARMWGKPNAQSIKTLFFQKADGSVARYDRP</sequence>
<comment type="caution">
    <text evidence="2">The sequence shown here is derived from an EMBL/GenBank/DDBJ whole genome shotgun (WGS) entry which is preliminary data.</text>
</comment>
<accession>A0A7Y1QLT6</accession>
<gene>
    <name evidence="2" type="ORF">HBO33_12110</name>
</gene>
<dbReference type="AlphaFoldDB" id="A0A7Y1QLT6"/>
<dbReference type="InterPro" id="IPR040559">
    <property type="entry name" value="CdiA_C"/>
</dbReference>
<dbReference type="Pfam" id="PF18451">
    <property type="entry name" value="CdiA_C"/>
    <property type="match status" value="1"/>
</dbReference>
<proteinExistence type="predicted"/>
<evidence type="ECO:0000259" key="1">
    <source>
        <dbReference type="Pfam" id="PF18451"/>
    </source>
</evidence>
<organism evidence="2 3">
    <name type="scientific">Pseudomonas gessardii</name>
    <dbReference type="NCBI Taxonomy" id="78544"/>
    <lineage>
        <taxon>Bacteria</taxon>
        <taxon>Pseudomonadati</taxon>
        <taxon>Pseudomonadota</taxon>
        <taxon>Gammaproteobacteria</taxon>
        <taxon>Pseudomonadales</taxon>
        <taxon>Pseudomonadaceae</taxon>
        <taxon>Pseudomonas</taxon>
    </lineage>
</organism>
<dbReference type="Gene3D" id="3.40.1350.120">
    <property type="match status" value="1"/>
</dbReference>
<dbReference type="Proteomes" id="UP000542111">
    <property type="component" value="Unassembled WGS sequence"/>
</dbReference>
<protein>
    <recommendedName>
        <fullName evidence="1">tRNA nuclease CdiA C-terminal domain-containing protein</fullName>
    </recommendedName>
</protein>
<feature type="domain" description="tRNA nuclease CdiA C-terminal" evidence="1">
    <location>
        <begin position="71"/>
        <end position="149"/>
    </location>
</feature>
<reference evidence="2 3" key="1">
    <citation type="journal article" date="2020" name="Front. Microbiol.">
        <title>Genetic Organization of the aprX-lipA2 Operon Affects the Proteolytic Potential of Pseudomonas Species in Milk.</title>
        <authorList>
            <person name="Maier C."/>
            <person name="Huptas C."/>
            <person name="von Neubeck M."/>
            <person name="Scherer S."/>
            <person name="Wenning M."/>
            <person name="Lucking G."/>
        </authorList>
    </citation>
    <scope>NUCLEOTIDE SEQUENCE [LARGE SCALE GENOMIC DNA]</scope>
    <source>
        <strain evidence="2 3">G4779</strain>
    </source>
</reference>
<name>A0A7Y1QLT6_9PSED</name>
<evidence type="ECO:0000313" key="2">
    <source>
        <dbReference type="EMBL" id="NNA95912.1"/>
    </source>
</evidence>
<dbReference type="EMBL" id="JAAQYP010000015">
    <property type="protein sequence ID" value="NNA95912.1"/>
    <property type="molecule type" value="Genomic_DNA"/>
</dbReference>
<dbReference type="CDD" id="cd20727">
    <property type="entry name" value="CDI_toxin_Bp_tRNase-like"/>
    <property type="match status" value="1"/>
</dbReference>